<evidence type="ECO:0000256" key="3">
    <source>
        <dbReference type="ARBA" id="ARBA00022676"/>
    </source>
</evidence>
<dbReference type="Proteomes" id="UP001190700">
    <property type="component" value="Unassembled WGS sequence"/>
</dbReference>
<dbReference type="AlphaFoldDB" id="A0AAE0BI15"/>
<dbReference type="EMBL" id="LGRX02035054">
    <property type="protein sequence ID" value="KAK3236399.1"/>
    <property type="molecule type" value="Genomic_DNA"/>
</dbReference>
<keyword evidence="12" id="KW-1185">Reference proteome</keyword>
<comment type="subcellular location">
    <subcellularLocation>
        <location evidence="1">Golgi apparatus membrane</location>
        <topology evidence="1">Single-pass type II membrane protein</topology>
    </subcellularLocation>
</comment>
<keyword evidence="4" id="KW-0808">Transferase</keyword>
<name>A0AAE0BI15_9CHLO</name>
<feature type="non-terminal residue" evidence="11">
    <location>
        <position position="1"/>
    </location>
</feature>
<protein>
    <submittedName>
        <fullName evidence="11">Uncharacterized protein</fullName>
    </submittedName>
</protein>
<evidence type="ECO:0000256" key="10">
    <source>
        <dbReference type="ARBA" id="ARBA00023180"/>
    </source>
</evidence>
<evidence type="ECO:0000256" key="5">
    <source>
        <dbReference type="ARBA" id="ARBA00022692"/>
    </source>
</evidence>
<keyword evidence="8" id="KW-0333">Golgi apparatus</keyword>
<dbReference type="Gene3D" id="3.90.1480.20">
    <property type="entry name" value="Glycosyl transferase family 29"/>
    <property type="match status" value="1"/>
</dbReference>
<sequence>DVRALLLTPRTVSVVNKLLVAYKARLCQAGYGPYSGGEAPSTGLLVVYLALQLCYRLDAYGFGWEPSQPQLGGRANLPISDDAAVGKERVDSYHYYRSWGQRHAGNTRAHSFEVEQALLSELFSSKRLHPPVGQMWHNVTAQARGSNRGNLKVCRPSARYKSSEGANAQCPARRVIS</sequence>
<evidence type="ECO:0000256" key="8">
    <source>
        <dbReference type="ARBA" id="ARBA00023034"/>
    </source>
</evidence>
<dbReference type="InterPro" id="IPR001675">
    <property type="entry name" value="Glyco_trans_29"/>
</dbReference>
<comment type="caution">
    <text evidence="11">The sequence shown here is derived from an EMBL/GenBank/DDBJ whole genome shotgun (WGS) entry which is preliminary data.</text>
</comment>
<accession>A0AAE0BI15</accession>
<comment type="similarity">
    <text evidence="2">Belongs to the glycosyltransferase 29 family.</text>
</comment>
<dbReference type="GO" id="GO:0008373">
    <property type="term" value="F:sialyltransferase activity"/>
    <property type="evidence" value="ECO:0007669"/>
    <property type="project" value="InterPro"/>
</dbReference>
<evidence type="ECO:0000256" key="2">
    <source>
        <dbReference type="ARBA" id="ARBA00006003"/>
    </source>
</evidence>
<keyword evidence="5" id="KW-0812">Transmembrane</keyword>
<keyword evidence="9" id="KW-0472">Membrane</keyword>
<dbReference type="Pfam" id="PF00777">
    <property type="entry name" value="Glyco_transf_29"/>
    <property type="match status" value="1"/>
</dbReference>
<keyword evidence="10" id="KW-0325">Glycoprotein</keyword>
<gene>
    <name evidence="11" type="ORF">CYMTET_53459</name>
</gene>
<evidence type="ECO:0000313" key="11">
    <source>
        <dbReference type="EMBL" id="KAK3236399.1"/>
    </source>
</evidence>
<dbReference type="InterPro" id="IPR038578">
    <property type="entry name" value="GT29-like_sf"/>
</dbReference>
<evidence type="ECO:0000256" key="9">
    <source>
        <dbReference type="ARBA" id="ARBA00023136"/>
    </source>
</evidence>
<evidence type="ECO:0000313" key="12">
    <source>
        <dbReference type="Proteomes" id="UP001190700"/>
    </source>
</evidence>
<evidence type="ECO:0000256" key="1">
    <source>
        <dbReference type="ARBA" id="ARBA00004323"/>
    </source>
</evidence>
<keyword evidence="6" id="KW-0735">Signal-anchor</keyword>
<dbReference type="GO" id="GO:0000139">
    <property type="term" value="C:Golgi membrane"/>
    <property type="evidence" value="ECO:0007669"/>
    <property type="project" value="UniProtKB-SubCell"/>
</dbReference>
<reference evidence="11 12" key="1">
    <citation type="journal article" date="2015" name="Genome Biol. Evol.">
        <title>Comparative Genomics of a Bacterivorous Green Alga Reveals Evolutionary Causalities and Consequences of Phago-Mixotrophic Mode of Nutrition.</title>
        <authorList>
            <person name="Burns J.A."/>
            <person name="Paasch A."/>
            <person name="Narechania A."/>
            <person name="Kim E."/>
        </authorList>
    </citation>
    <scope>NUCLEOTIDE SEQUENCE [LARGE SCALE GENOMIC DNA]</scope>
    <source>
        <strain evidence="11 12">PLY_AMNH</strain>
    </source>
</reference>
<evidence type="ECO:0000256" key="7">
    <source>
        <dbReference type="ARBA" id="ARBA00022989"/>
    </source>
</evidence>
<keyword evidence="7" id="KW-1133">Transmembrane helix</keyword>
<proteinExistence type="inferred from homology"/>
<evidence type="ECO:0000256" key="4">
    <source>
        <dbReference type="ARBA" id="ARBA00022679"/>
    </source>
</evidence>
<organism evidence="11 12">
    <name type="scientific">Cymbomonas tetramitiformis</name>
    <dbReference type="NCBI Taxonomy" id="36881"/>
    <lineage>
        <taxon>Eukaryota</taxon>
        <taxon>Viridiplantae</taxon>
        <taxon>Chlorophyta</taxon>
        <taxon>Pyramimonadophyceae</taxon>
        <taxon>Pyramimonadales</taxon>
        <taxon>Pyramimonadaceae</taxon>
        <taxon>Cymbomonas</taxon>
    </lineage>
</organism>
<evidence type="ECO:0000256" key="6">
    <source>
        <dbReference type="ARBA" id="ARBA00022968"/>
    </source>
</evidence>
<keyword evidence="3" id="KW-0328">Glycosyltransferase</keyword>